<dbReference type="Proteomes" id="UP000197138">
    <property type="component" value="Unassembled WGS sequence"/>
</dbReference>
<evidence type="ECO:0000313" key="1">
    <source>
        <dbReference type="EMBL" id="OWM85787.1"/>
    </source>
</evidence>
<proteinExistence type="predicted"/>
<comment type="caution">
    <text evidence="1">The sequence shown here is derived from an EMBL/GenBank/DDBJ whole genome shotgun (WGS) entry which is preliminary data.</text>
</comment>
<dbReference type="AlphaFoldDB" id="A0A218XLC5"/>
<organism evidence="1 2">
    <name type="scientific">Punica granatum</name>
    <name type="common">Pomegranate</name>
    <dbReference type="NCBI Taxonomy" id="22663"/>
    <lineage>
        <taxon>Eukaryota</taxon>
        <taxon>Viridiplantae</taxon>
        <taxon>Streptophyta</taxon>
        <taxon>Embryophyta</taxon>
        <taxon>Tracheophyta</taxon>
        <taxon>Spermatophyta</taxon>
        <taxon>Magnoliopsida</taxon>
        <taxon>eudicotyledons</taxon>
        <taxon>Gunneridae</taxon>
        <taxon>Pentapetalae</taxon>
        <taxon>rosids</taxon>
        <taxon>malvids</taxon>
        <taxon>Myrtales</taxon>
        <taxon>Lythraceae</taxon>
        <taxon>Punica</taxon>
    </lineage>
</organism>
<name>A0A218XLC5_PUNGR</name>
<accession>A0A218XLC5</accession>
<dbReference type="EMBL" id="MTKT01001111">
    <property type="protein sequence ID" value="OWM85787.1"/>
    <property type="molecule type" value="Genomic_DNA"/>
</dbReference>
<evidence type="ECO:0000313" key="2">
    <source>
        <dbReference type="Proteomes" id="UP000197138"/>
    </source>
</evidence>
<gene>
    <name evidence="1" type="ORF">CDL15_Pgr012037</name>
</gene>
<protein>
    <submittedName>
        <fullName evidence="1">Uncharacterized protein</fullName>
    </submittedName>
</protein>
<sequence>MSRAASDDTDNPRQGLWLRRTSPSPKWFAISNMEFSTHLVGGIVTGGHYHLSKAADGLDQVGG</sequence>
<reference evidence="2" key="1">
    <citation type="journal article" date="2017" name="Plant J.">
        <title>The pomegranate (Punica granatum L.) genome and the genomics of punicalagin biosynthesis.</title>
        <authorList>
            <person name="Qin G."/>
            <person name="Xu C."/>
            <person name="Ming R."/>
            <person name="Tang H."/>
            <person name="Guyot R."/>
            <person name="Kramer E.M."/>
            <person name="Hu Y."/>
            <person name="Yi X."/>
            <person name="Qi Y."/>
            <person name="Xu X."/>
            <person name="Gao Z."/>
            <person name="Pan H."/>
            <person name="Jian J."/>
            <person name="Tian Y."/>
            <person name="Yue Z."/>
            <person name="Xu Y."/>
        </authorList>
    </citation>
    <scope>NUCLEOTIDE SEQUENCE [LARGE SCALE GENOMIC DNA]</scope>
    <source>
        <strain evidence="2">cv. Dabenzi</strain>
    </source>
</reference>